<dbReference type="OrthoDB" id="2951834at2759"/>
<dbReference type="AlphaFoldDB" id="A0A9P6KU86"/>
<accession>A0A9P6KU86</accession>
<evidence type="ECO:0000313" key="1">
    <source>
        <dbReference type="EMBL" id="KAF9739102.1"/>
    </source>
</evidence>
<proteinExistence type="predicted"/>
<dbReference type="Proteomes" id="UP000756921">
    <property type="component" value="Unassembled WGS sequence"/>
</dbReference>
<dbReference type="EMBL" id="WJXW01000002">
    <property type="protein sequence ID" value="KAF9739102.1"/>
    <property type="molecule type" value="Genomic_DNA"/>
</dbReference>
<name>A0A9P6KU86_9PLEO</name>
<protein>
    <submittedName>
        <fullName evidence="1">Uncharacterized protein</fullName>
    </submittedName>
</protein>
<comment type="caution">
    <text evidence="1">The sequence shown here is derived from an EMBL/GenBank/DDBJ whole genome shotgun (WGS) entry which is preliminary data.</text>
</comment>
<evidence type="ECO:0000313" key="2">
    <source>
        <dbReference type="Proteomes" id="UP000756921"/>
    </source>
</evidence>
<reference evidence="1" key="1">
    <citation type="journal article" date="2020" name="Mol. Plant Microbe Interact.">
        <title>Genome Sequence of the Biocontrol Agent Coniothyrium minitans strain Conio (IMI 134523).</title>
        <authorList>
            <person name="Patel D."/>
            <person name="Shittu T.A."/>
            <person name="Baroncelli R."/>
            <person name="Muthumeenakshi S."/>
            <person name="Osborne T.H."/>
            <person name="Janganan T.K."/>
            <person name="Sreenivasaprasad S."/>
        </authorList>
    </citation>
    <scope>NUCLEOTIDE SEQUENCE</scope>
    <source>
        <strain evidence="1">Conio</strain>
    </source>
</reference>
<sequence>MTMSPKSFLELPTTIREQVYTELLVPSTAQERQYLFRPNDVATSILYTNRQVYAESSDVFYSKNMFMVVRCDYDLFGLLSLKPPTRIHFPGLKVVDKHTQIVPHGRFAMSFQHDKHYARITLSQCVADLYSQLAFAHLIEAKRHPEHAVSNYLAARRAADEGIGYLSGGDYQIDRSTFETFPSDIREENMNLAGRAKAKLSLKAMKACIKLGDEAGARFYLQKAHKQDALINLNELRLKLAWKKLPEASESIYEFLWTSQPVRWYS</sequence>
<organism evidence="1 2">
    <name type="scientific">Paraphaeosphaeria minitans</name>
    <dbReference type="NCBI Taxonomy" id="565426"/>
    <lineage>
        <taxon>Eukaryota</taxon>
        <taxon>Fungi</taxon>
        <taxon>Dikarya</taxon>
        <taxon>Ascomycota</taxon>
        <taxon>Pezizomycotina</taxon>
        <taxon>Dothideomycetes</taxon>
        <taxon>Pleosporomycetidae</taxon>
        <taxon>Pleosporales</taxon>
        <taxon>Massarineae</taxon>
        <taxon>Didymosphaeriaceae</taxon>
        <taxon>Paraphaeosphaeria</taxon>
    </lineage>
</organism>
<gene>
    <name evidence="1" type="ORF">PMIN01_01736</name>
</gene>
<keyword evidence="2" id="KW-1185">Reference proteome</keyword>